<dbReference type="AlphaFoldDB" id="A0AAD5IXH1"/>
<dbReference type="Gene3D" id="1.50.10.10">
    <property type="match status" value="2"/>
</dbReference>
<evidence type="ECO:0000259" key="10">
    <source>
        <dbReference type="Pfam" id="PF00759"/>
    </source>
</evidence>
<gene>
    <name evidence="11" type="ORF">LWI28_002848</name>
</gene>
<keyword evidence="6 8" id="KW-0326">Glycosidase</keyword>
<keyword evidence="7 8" id="KW-0624">Polysaccharide degradation</keyword>
<dbReference type="PANTHER" id="PTHR22298">
    <property type="entry name" value="ENDO-1,4-BETA-GLUCANASE"/>
    <property type="match status" value="1"/>
</dbReference>
<evidence type="ECO:0000313" key="11">
    <source>
        <dbReference type="EMBL" id="KAI9180253.1"/>
    </source>
</evidence>
<dbReference type="InterPro" id="IPR001701">
    <property type="entry name" value="Glyco_hydro_9"/>
</dbReference>
<name>A0AAD5IXH1_ACENE</name>
<dbReference type="SUPFAM" id="SSF48208">
    <property type="entry name" value="Six-hairpin glycosidases"/>
    <property type="match status" value="1"/>
</dbReference>
<feature type="active site" evidence="8">
    <location>
        <position position="206"/>
    </location>
</feature>
<proteinExistence type="inferred from homology"/>
<protein>
    <recommendedName>
        <fullName evidence="9">Endoglucanase</fullName>
        <ecNumber evidence="9">3.2.1.4</ecNumber>
    </recommendedName>
</protein>
<reference evidence="11" key="2">
    <citation type="submission" date="2023-02" db="EMBL/GenBank/DDBJ databases">
        <authorList>
            <person name="Swenson N.G."/>
            <person name="Wegrzyn J.L."/>
            <person name="Mcevoy S.L."/>
        </authorList>
    </citation>
    <scope>NUCLEOTIDE SEQUENCE</scope>
    <source>
        <strain evidence="11">91603</strain>
        <tissue evidence="11">Leaf</tissue>
    </source>
</reference>
<feature type="domain" description="Glycoside hydrolase family 9" evidence="10">
    <location>
        <begin position="67"/>
        <end position="259"/>
    </location>
</feature>
<evidence type="ECO:0000256" key="4">
    <source>
        <dbReference type="ARBA" id="ARBA00023001"/>
    </source>
</evidence>
<comment type="similarity">
    <text evidence="2 8 9">Belongs to the glycosyl hydrolase 9 (cellulase E) family.</text>
</comment>
<organism evidence="11 12">
    <name type="scientific">Acer negundo</name>
    <name type="common">Box elder</name>
    <dbReference type="NCBI Taxonomy" id="4023"/>
    <lineage>
        <taxon>Eukaryota</taxon>
        <taxon>Viridiplantae</taxon>
        <taxon>Streptophyta</taxon>
        <taxon>Embryophyta</taxon>
        <taxon>Tracheophyta</taxon>
        <taxon>Spermatophyta</taxon>
        <taxon>Magnoliopsida</taxon>
        <taxon>eudicotyledons</taxon>
        <taxon>Gunneridae</taxon>
        <taxon>Pentapetalae</taxon>
        <taxon>rosids</taxon>
        <taxon>malvids</taxon>
        <taxon>Sapindales</taxon>
        <taxon>Sapindaceae</taxon>
        <taxon>Hippocastanoideae</taxon>
        <taxon>Acereae</taxon>
        <taxon>Acer</taxon>
    </lineage>
</organism>
<evidence type="ECO:0000256" key="8">
    <source>
        <dbReference type="PROSITE-ProRule" id="PRU10059"/>
    </source>
</evidence>
<keyword evidence="4 9" id="KW-0136">Cellulose degradation</keyword>
<comment type="caution">
    <text evidence="11">The sequence shown here is derived from an EMBL/GenBank/DDBJ whole genome shotgun (WGS) entry which is preliminary data.</text>
</comment>
<evidence type="ECO:0000256" key="5">
    <source>
        <dbReference type="ARBA" id="ARBA00023277"/>
    </source>
</evidence>
<dbReference type="EMBL" id="JAJSOW010000101">
    <property type="protein sequence ID" value="KAI9180253.1"/>
    <property type="molecule type" value="Genomic_DNA"/>
</dbReference>
<keyword evidence="12" id="KW-1185">Reference proteome</keyword>
<evidence type="ECO:0000256" key="6">
    <source>
        <dbReference type="ARBA" id="ARBA00023295"/>
    </source>
</evidence>
<dbReference type="Proteomes" id="UP001064489">
    <property type="component" value="Chromosome 4"/>
</dbReference>
<dbReference type="Pfam" id="PF00759">
    <property type="entry name" value="Glyco_hydro_9"/>
    <property type="match status" value="2"/>
</dbReference>
<evidence type="ECO:0000256" key="3">
    <source>
        <dbReference type="ARBA" id="ARBA00022801"/>
    </source>
</evidence>
<dbReference type="InterPro" id="IPR018221">
    <property type="entry name" value="Glyco_hydro_9_His_AS"/>
</dbReference>
<dbReference type="GO" id="GO:0008810">
    <property type="term" value="F:cellulase activity"/>
    <property type="evidence" value="ECO:0007669"/>
    <property type="project" value="UniProtKB-EC"/>
</dbReference>
<keyword evidence="5 8" id="KW-0119">Carbohydrate metabolism</keyword>
<feature type="domain" description="Glycoside hydrolase family 9" evidence="10">
    <location>
        <begin position="1"/>
        <end position="62"/>
    </location>
</feature>
<evidence type="ECO:0000256" key="1">
    <source>
        <dbReference type="ARBA" id="ARBA00000966"/>
    </source>
</evidence>
<dbReference type="InterPro" id="IPR012341">
    <property type="entry name" value="6hp_glycosidase-like_sf"/>
</dbReference>
<dbReference type="GO" id="GO:0030245">
    <property type="term" value="P:cellulose catabolic process"/>
    <property type="evidence" value="ECO:0007669"/>
    <property type="project" value="UniProtKB-KW"/>
</dbReference>
<sequence>MTTPRNTFKIDDQNPGSDLAAETAAALAPASVAFRPSDAKYADELVVHAKQLFDFARNHAGNSGGARSSFSWDDKYLGAQVLASKLVLEGKYEGSGIWGQYKSQAEQFICSCIQKGNNNFKKTAGGLLWFLPWNNLQYSATASLVSAIYSKYLTDAKASLQCPGGAVQPSDLINLARSQADYVLGQNPKGMSYMVGFGSDYPTQAHHRGASIVSIKRDPNEVTCQDGMETWFKKDAPNPNVLDGAIVGGPDQNDGYVDS</sequence>
<evidence type="ECO:0000313" key="12">
    <source>
        <dbReference type="Proteomes" id="UP001064489"/>
    </source>
</evidence>
<dbReference type="EC" id="3.2.1.4" evidence="9"/>
<comment type="catalytic activity">
    <reaction evidence="1 9">
        <text>Endohydrolysis of (1-&gt;4)-beta-D-glucosidic linkages in cellulose, lichenin and cereal beta-D-glucans.</text>
        <dbReference type="EC" id="3.2.1.4"/>
    </reaction>
</comment>
<dbReference type="PROSITE" id="PS00592">
    <property type="entry name" value="GH9_2"/>
    <property type="match status" value="1"/>
</dbReference>
<dbReference type="InterPro" id="IPR008928">
    <property type="entry name" value="6-hairpin_glycosidase_sf"/>
</dbReference>
<evidence type="ECO:0000256" key="9">
    <source>
        <dbReference type="RuleBase" id="RU361166"/>
    </source>
</evidence>
<accession>A0AAD5IXH1</accession>
<reference evidence="11" key="1">
    <citation type="journal article" date="2022" name="Plant J.">
        <title>Strategies of tolerance reflected in two North American maple genomes.</title>
        <authorList>
            <person name="McEvoy S.L."/>
            <person name="Sezen U.U."/>
            <person name="Trouern-Trend A."/>
            <person name="McMahon S.M."/>
            <person name="Schaberg P.G."/>
            <person name="Yang J."/>
            <person name="Wegrzyn J.L."/>
            <person name="Swenson N.G."/>
        </authorList>
    </citation>
    <scope>NUCLEOTIDE SEQUENCE</scope>
    <source>
        <strain evidence="11">91603</strain>
    </source>
</reference>
<evidence type="ECO:0000256" key="7">
    <source>
        <dbReference type="ARBA" id="ARBA00023326"/>
    </source>
</evidence>
<keyword evidence="3 8" id="KW-0378">Hydrolase</keyword>
<evidence type="ECO:0000256" key="2">
    <source>
        <dbReference type="ARBA" id="ARBA00007072"/>
    </source>
</evidence>